<dbReference type="RefSeq" id="WP_123690221.1">
    <property type="nucleotide sequence ID" value="NZ_AP019700.1"/>
</dbReference>
<proteinExistence type="predicted"/>
<name>A0A3N1LH27_9PROT</name>
<keyword evidence="1" id="KW-0732">Signal</keyword>
<evidence type="ECO:0000313" key="2">
    <source>
        <dbReference type="EMBL" id="ROP90817.1"/>
    </source>
</evidence>
<dbReference type="Proteomes" id="UP000278222">
    <property type="component" value="Unassembled WGS sequence"/>
</dbReference>
<organism evidence="2 3">
    <name type="scientific">Stella humosa</name>
    <dbReference type="NCBI Taxonomy" id="94"/>
    <lineage>
        <taxon>Bacteria</taxon>
        <taxon>Pseudomonadati</taxon>
        <taxon>Pseudomonadota</taxon>
        <taxon>Alphaproteobacteria</taxon>
        <taxon>Rhodospirillales</taxon>
        <taxon>Stellaceae</taxon>
        <taxon>Stella</taxon>
    </lineage>
</organism>
<feature type="signal peptide" evidence="1">
    <location>
        <begin position="1"/>
        <end position="29"/>
    </location>
</feature>
<accession>A0A3N1LH27</accession>
<feature type="chain" id="PRO_5018200490" evidence="1">
    <location>
        <begin position="30"/>
        <end position="149"/>
    </location>
</feature>
<comment type="caution">
    <text evidence="2">The sequence shown here is derived from an EMBL/GenBank/DDBJ whole genome shotgun (WGS) entry which is preliminary data.</text>
</comment>
<dbReference type="EMBL" id="RJKX01000014">
    <property type="protein sequence ID" value="ROP90817.1"/>
    <property type="molecule type" value="Genomic_DNA"/>
</dbReference>
<evidence type="ECO:0000256" key="1">
    <source>
        <dbReference type="SAM" id="SignalP"/>
    </source>
</evidence>
<reference evidence="2 3" key="1">
    <citation type="submission" date="2018-11" db="EMBL/GenBank/DDBJ databases">
        <title>Genomic Encyclopedia of Type Strains, Phase IV (KMG-IV): sequencing the most valuable type-strain genomes for metagenomic binning, comparative biology and taxonomic classification.</title>
        <authorList>
            <person name="Goeker M."/>
        </authorList>
    </citation>
    <scope>NUCLEOTIDE SEQUENCE [LARGE SCALE GENOMIC DNA]</scope>
    <source>
        <strain evidence="2 3">DSM 5900</strain>
    </source>
</reference>
<evidence type="ECO:0000313" key="3">
    <source>
        <dbReference type="Proteomes" id="UP000278222"/>
    </source>
</evidence>
<dbReference type="AlphaFoldDB" id="A0A3N1LH27"/>
<protein>
    <submittedName>
        <fullName evidence="2">Uncharacterized protein</fullName>
    </submittedName>
</protein>
<keyword evidence="3" id="KW-1185">Reference proteome</keyword>
<sequence length="149" mass="16215">MMPGRPGRASVAAILAAILAVAGALPAAAQGFPQRVYRDARVKSEYHLQIAIDQVRVPSPTPGLCIVNGKISRVFRGNVALGTPIELELDCKKESDTVRPGQTLWTDVDKLTAAKHIEAFVNRGPYGFQHSLWQFVIIAEPTEKPTFLP</sequence>
<gene>
    <name evidence="2" type="ORF">EDC65_2676</name>
</gene>